<keyword evidence="3" id="KW-1003">Cell membrane</keyword>
<keyword evidence="6 12" id="KW-0067">ATP-binding</keyword>
<feature type="transmembrane region" description="Helical" evidence="9">
    <location>
        <begin position="152"/>
        <end position="177"/>
    </location>
</feature>
<dbReference type="SUPFAM" id="SSF52540">
    <property type="entry name" value="P-loop containing nucleoside triphosphate hydrolases"/>
    <property type="match status" value="1"/>
</dbReference>
<dbReference type="GO" id="GO:0005886">
    <property type="term" value="C:plasma membrane"/>
    <property type="evidence" value="ECO:0007669"/>
    <property type="project" value="UniProtKB-SubCell"/>
</dbReference>
<feature type="transmembrane region" description="Helical" evidence="9">
    <location>
        <begin position="30"/>
        <end position="54"/>
    </location>
</feature>
<dbReference type="Gene3D" id="1.20.1560.10">
    <property type="entry name" value="ABC transporter type 1, transmembrane domain"/>
    <property type="match status" value="1"/>
</dbReference>
<dbReference type="PROSITE" id="PS50929">
    <property type="entry name" value="ABC_TM1F"/>
    <property type="match status" value="1"/>
</dbReference>
<evidence type="ECO:0000259" key="10">
    <source>
        <dbReference type="PROSITE" id="PS50893"/>
    </source>
</evidence>
<proteinExistence type="predicted"/>
<feature type="transmembrane region" description="Helical" evidence="9">
    <location>
        <begin position="183"/>
        <end position="203"/>
    </location>
</feature>
<dbReference type="InterPro" id="IPR017871">
    <property type="entry name" value="ABC_transporter-like_CS"/>
</dbReference>
<dbReference type="InterPro" id="IPR039421">
    <property type="entry name" value="Type_1_exporter"/>
</dbReference>
<evidence type="ECO:0000256" key="6">
    <source>
        <dbReference type="ARBA" id="ARBA00022840"/>
    </source>
</evidence>
<dbReference type="AlphaFoldDB" id="A0A5C8K9R1"/>
<keyword evidence="4 9" id="KW-0812">Transmembrane</keyword>
<feature type="domain" description="ABC transmembrane type-1" evidence="11">
    <location>
        <begin position="26"/>
        <end position="328"/>
    </location>
</feature>
<dbReference type="InterPro" id="IPR011527">
    <property type="entry name" value="ABC1_TM_dom"/>
</dbReference>
<dbReference type="OrthoDB" id="1522160at2"/>
<dbReference type="InterPro" id="IPR027417">
    <property type="entry name" value="P-loop_NTPase"/>
</dbReference>
<keyword evidence="7 9" id="KW-1133">Transmembrane helix</keyword>
<dbReference type="RefSeq" id="WP_147921639.1">
    <property type="nucleotide sequence ID" value="NZ_VRTY01000031.1"/>
</dbReference>
<dbReference type="GO" id="GO:0016887">
    <property type="term" value="F:ATP hydrolysis activity"/>
    <property type="evidence" value="ECO:0007669"/>
    <property type="project" value="InterPro"/>
</dbReference>
<sequence length="590" mass="66588">MLDNILAITLQKVYLLLPVKIRGSALGMMVLLLFNSILEIVGLAAILPIIMILLQDNIIEDIKVFRWLYQLFSFESQTNFLVIFAVLVMAFMIAKNVFSLLIYKQQAKFSFKLYTYFSLKLFKAYQNKDLKFFKSHNPSIIIRDINEIPYNFVYNIILNLITILNEFIIIVIILITIFLYDPLLVLFLLVFVVPILTIFYRVVKNRSKAIQQELNEENPKLNINLFQFIYGFIDAKMNNSEKYFLENHRKHLVKVSELNMLDRVFQQAPTKVIETGLMATITIVALYGLLFVRDKQHIVGLLSVFALAAYRILPSINRSMIALVGLKGFQYTFDVLNQLTHSDTTSSKAILVDISFSSHIKIKNVSFSYNSDKGVLDDVSFKIKKNSITGLIGRSGSGKSTLVNLLLGFYAPTSGEICIDDVPLEVKNITSWRRKNGYVQQDVYILDATLAENIAFGVPKEKIDADQLARAMSLASLSDVVNHLPDGVNTNLGDRGSLLSGGQRQRIGIARALYHGATLLILDEATSALDATTENEINEAVSRLADNNMTVIIIAHRLTTLRRCDSIIELESGKIKRICSYGDLINKPVE</sequence>
<dbReference type="GO" id="GO:0034040">
    <property type="term" value="F:ATPase-coupled lipid transmembrane transporter activity"/>
    <property type="evidence" value="ECO:0007669"/>
    <property type="project" value="TreeGrafter"/>
</dbReference>
<dbReference type="Pfam" id="PF00005">
    <property type="entry name" value="ABC_tran"/>
    <property type="match status" value="1"/>
</dbReference>
<reference evidence="12 13" key="1">
    <citation type="submission" date="2019-08" db="EMBL/GenBank/DDBJ databases">
        <authorList>
            <person name="Shi S."/>
        </authorList>
    </citation>
    <scope>NUCLEOTIDE SEQUENCE [LARGE SCALE GENOMIC DNA]</scope>
    <source>
        <strain evidence="12 13">GY10130</strain>
    </source>
</reference>
<keyword evidence="5" id="KW-0547">Nucleotide-binding</keyword>
<evidence type="ECO:0000256" key="5">
    <source>
        <dbReference type="ARBA" id="ARBA00022741"/>
    </source>
</evidence>
<comment type="caution">
    <text evidence="12">The sequence shown here is derived from an EMBL/GenBank/DDBJ whole genome shotgun (WGS) entry which is preliminary data.</text>
</comment>
<keyword evidence="8 9" id="KW-0472">Membrane</keyword>
<evidence type="ECO:0000256" key="2">
    <source>
        <dbReference type="ARBA" id="ARBA00022448"/>
    </source>
</evidence>
<dbReference type="Proteomes" id="UP000321926">
    <property type="component" value="Unassembled WGS sequence"/>
</dbReference>
<comment type="subcellular location">
    <subcellularLocation>
        <location evidence="1">Cell membrane</location>
        <topology evidence="1">Multi-pass membrane protein</topology>
    </subcellularLocation>
</comment>
<organism evidence="12 13">
    <name type="scientific">Pontibacter qinzhouensis</name>
    <dbReference type="NCBI Taxonomy" id="2603253"/>
    <lineage>
        <taxon>Bacteria</taxon>
        <taxon>Pseudomonadati</taxon>
        <taxon>Bacteroidota</taxon>
        <taxon>Cytophagia</taxon>
        <taxon>Cytophagales</taxon>
        <taxon>Hymenobacteraceae</taxon>
        <taxon>Pontibacter</taxon>
    </lineage>
</organism>
<dbReference type="InterPro" id="IPR036640">
    <property type="entry name" value="ABC1_TM_sf"/>
</dbReference>
<dbReference type="EMBL" id="VRTY01000031">
    <property type="protein sequence ID" value="TXK46975.1"/>
    <property type="molecule type" value="Genomic_DNA"/>
</dbReference>
<feature type="transmembrane region" description="Helical" evidence="9">
    <location>
        <begin position="272"/>
        <end position="290"/>
    </location>
</feature>
<dbReference type="InterPro" id="IPR003439">
    <property type="entry name" value="ABC_transporter-like_ATP-bd"/>
</dbReference>
<evidence type="ECO:0000256" key="4">
    <source>
        <dbReference type="ARBA" id="ARBA00022692"/>
    </source>
</evidence>
<evidence type="ECO:0000313" key="13">
    <source>
        <dbReference type="Proteomes" id="UP000321926"/>
    </source>
</evidence>
<feature type="transmembrane region" description="Helical" evidence="9">
    <location>
        <begin position="80"/>
        <end position="103"/>
    </location>
</feature>
<evidence type="ECO:0000256" key="7">
    <source>
        <dbReference type="ARBA" id="ARBA00022989"/>
    </source>
</evidence>
<dbReference type="SUPFAM" id="SSF90123">
    <property type="entry name" value="ABC transporter transmembrane region"/>
    <property type="match status" value="1"/>
</dbReference>
<dbReference type="PROSITE" id="PS00211">
    <property type="entry name" value="ABC_TRANSPORTER_1"/>
    <property type="match status" value="1"/>
</dbReference>
<dbReference type="FunFam" id="3.40.50.300:FF:000299">
    <property type="entry name" value="ABC transporter ATP-binding protein/permease"/>
    <property type="match status" value="1"/>
</dbReference>
<evidence type="ECO:0000256" key="3">
    <source>
        <dbReference type="ARBA" id="ARBA00022475"/>
    </source>
</evidence>
<keyword evidence="13" id="KW-1185">Reference proteome</keyword>
<evidence type="ECO:0000313" key="12">
    <source>
        <dbReference type="EMBL" id="TXK46975.1"/>
    </source>
</evidence>
<dbReference type="Gene3D" id="3.40.50.300">
    <property type="entry name" value="P-loop containing nucleotide triphosphate hydrolases"/>
    <property type="match status" value="1"/>
</dbReference>
<dbReference type="SMART" id="SM00382">
    <property type="entry name" value="AAA"/>
    <property type="match status" value="1"/>
</dbReference>
<keyword evidence="2" id="KW-0813">Transport</keyword>
<name>A0A5C8K9R1_9BACT</name>
<dbReference type="GO" id="GO:0005524">
    <property type="term" value="F:ATP binding"/>
    <property type="evidence" value="ECO:0007669"/>
    <property type="project" value="UniProtKB-KW"/>
</dbReference>
<dbReference type="PANTHER" id="PTHR24221">
    <property type="entry name" value="ATP-BINDING CASSETTE SUB-FAMILY B"/>
    <property type="match status" value="1"/>
</dbReference>
<dbReference type="InterPro" id="IPR003593">
    <property type="entry name" value="AAA+_ATPase"/>
</dbReference>
<protein>
    <submittedName>
        <fullName evidence="12">ABC transporter ATP-binding protein</fullName>
    </submittedName>
</protein>
<accession>A0A5C8K9R1</accession>
<feature type="domain" description="ABC transporter" evidence="10">
    <location>
        <begin position="360"/>
        <end position="589"/>
    </location>
</feature>
<dbReference type="PROSITE" id="PS50893">
    <property type="entry name" value="ABC_TRANSPORTER_2"/>
    <property type="match status" value="1"/>
</dbReference>
<evidence type="ECO:0000259" key="11">
    <source>
        <dbReference type="PROSITE" id="PS50929"/>
    </source>
</evidence>
<evidence type="ECO:0000256" key="9">
    <source>
        <dbReference type="SAM" id="Phobius"/>
    </source>
</evidence>
<dbReference type="GO" id="GO:0140359">
    <property type="term" value="F:ABC-type transporter activity"/>
    <property type="evidence" value="ECO:0007669"/>
    <property type="project" value="InterPro"/>
</dbReference>
<evidence type="ECO:0000256" key="1">
    <source>
        <dbReference type="ARBA" id="ARBA00004651"/>
    </source>
</evidence>
<evidence type="ECO:0000256" key="8">
    <source>
        <dbReference type="ARBA" id="ARBA00023136"/>
    </source>
</evidence>
<gene>
    <name evidence="12" type="ORF">FVR03_10165</name>
</gene>
<dbReference type="Pfam" id="PF00664">
    <property type="entry name" value="ABC_membrane"/>
    <property type="match status" value="1"/>
</dbReference>
<dbReference type="PANTHER" id="PTHR24221:SF654">
    <property type="entry name" value="ATP-BINDING CASSETTE SUB-FAMILY B MEMBER 6"/>
    <property type="match status" value="1"/>
</dbReference>